<dbReference type="InterPro" id="IPR021471">
    <property type="entry name" value="DUF3124"/>
</dbReference>
<dbReference type="STRING" id="915059.NH26_12860"/>
<dbReference type="AlphaFoldDB" id="A0A1S1Z1L7"/>
<reference evidence="1 2" key="1">
    <citation type="journal article" date="2012" name="Int. J. Syst. Evol. Microbiol.">
        <title>Flammeovirga pacifica sp. nov., isolated from deep-sea sediment.</title>
        <authorList>
            <person name="Xu H."/>
            <person name="Fu Y."/>
            <person name="Yang N."/>
            <person name="Ding Z."/>
            <person name="Lai Q."/>
            <person name="Zeng R."/>
        </authorList>
    </citation>
    <scope>NUCLEOTIDE SEQUENCE [LARGE SCALE GENOMIC DNA]</scope>
    <source>
        <strain evidence="2">DSM 24597 / LMG 26175 / WPAGA1</strain>
    </source>
</reference>
<sequence length="158" mass="17992">MGCRSLEDLSDTKEQQIEDEINKKEVPHLSFKETYYVSAYAEIKGLEKRKRTPCITVLNLRNPSLSDTLYFTKVDYYNSNAELIERHIKEEGVIELTPLKSAEFVIEKNINESNGSHIIVEYGGVTPPKNKALIEAVNIGNFSQHGFSFKSDVVQIHE</sequence>
<evidence type="ECO:0000313" key="2">
    <source>
        <dbReference type="Proteomes" id="UP000179797"/>
    </source>
</evidence>
<dbReference type="Pfam" id="PF11322">
    <property type="entry name" value="DUF3124"/>
    <property type="match status" value="1"/>
</dbReference>
<dbReference type="EMBL" id="JRYR02000001">
    <property type="protein sequence ID" value="OHX67164.1"/>
    <property type="molecule type" value="Genomic_DNA"/>
</dbReference>
<evidence type="ECO:0000313" key="1">
    <source>
        <dbReference type="EMBL" id="OHX67164.1"/>
    </source>
</evidence>
<comment type="caution">
    <text evidence="1">The sequence shown here is derived from an EMBL/GenBank/DDBJ whole genome shotgun (WGS) entry which is preliminary data.</text>
</comment>
<proteinExistence type="predicted"/>
<gene>
    <name evidence="1" type="ORF">NH26_12860</name>
</gene>
<keyword evidence="2" id="KW-1185">Reference proteome</keyword>
<organism evidence="1 2">
    <name type="scientific">Flammeovirga pacifica</name>
    <dbReference type="NCBI Taxonomy" id="915059"/>
    <lineage>
        <taxon>Bacteria</taxon>
        <taxon>Pseudomonadati</taxon>
        <taxon>Bacteroidota</taxon>
        <taxon>Cytophagia</taxon>
        <taxon>Cytophagales</taxon>
        <taxon>Flammeovirgaceae</taxon>
        <taxon>Flammeovirga</taxon>
    </lineage>
</organism>
<accession>A0A1S1Z1L7</accession>
<name>A0A1S1Z1L7_FLAPC</name>
<dbReference type="Proteomes" id="UP000179797">
    <property type="component" value="Unassembled WGS sequence"/>
</dbReference>
<protein>
    <submittedName>
        <fullName evidence="1">Uncharacterized protein</fullName>
    </submittedName>
</protein>